<evidence type="ECO:0000313" key="4">
    <source>
        <dbReference type="Proteomes" id="UP001501218"/>
    </source>
</evidence>
<accession>A0ABN3GYM8</accession>
<dbReference type="InterPro" id="IPR023393">
    <property type="entry name" value="START-like_dom_sf"/>
</dbReference>
<evidence type="ECO:0000313" key="3">
    <source>
        <dbReference type="EMBL" id="GAA2364563.1"/>
    </source>
</evidence>
<dbReference type="InterPro" id="IPR013538">
    <property type="entry name" value="ASHA1/2-like_C"/>
</dbReference>
<organism evidence="3 4">
    <name type="scientific">Saccharopolyspora halophila</name>
    <dbReference type="NCBI Taxonomy" id="405551"/>
    <lineage>
        <taxon>Bacteria</taxon>
        <taxon>Bacillati</taxon>
        <taxon>Actinomycetota</taxon>
        <taxon>Actinomycetes</taxon>
        <taxon>Pseudonocardiales</taxon>
        <taxon>Pseudonocardiaceae</taxon>
        <taxon>Saccharopolyspora</taxon>
    </lineage>
</organism>
<evidence type="ECO:0000259" key="2">
    <source>
        <dbReference type="Pfam" id="PF08327"/>
    </source>
</evidence>
<comment type="caution">
    <text evidence="3">The sequence shown here is derived from an EMBL/GenBank/DDBJ whole genome shotgun (WGS) entry which is preliminary data.</text>
</comment>
<dbReference type="SUPFAM" id="SSF55961">
    <property type="entry name" value="Bet v1-like"/>
    <property type="match status" value="1"/>
</dbReference>
<protein>
    <recommendedName>
        <fullName evidence="2">Activator of Hsp90 ATPase homologue 1/2-like C-terminal domain-containing protein</fullName>
    </recommendedName>
</protein>
<dbReference type="RefSeq" id="WP_344138133.1">
    <property type="nucleotide sequence ID" value="NZ_BAAARA010000035.1"/>
</dbReference>
<proteinExistence type="inferred from homology"/>
<name>A0ABN3GYM8_9PSEU</name>
<keyword evidence="4" id="KW-1185">Reference proteome</keyword>
<dbReference type="Gene3D" id="3.30.530.20">
    <property type="match status" value="1"/>
</dbReference>
<dbReference type="Proteomes" id="UP001501218">
    <property type="component" value="Unassembled WGS sequence"/>
</dbReference>
<sequence>MNDSPRSPGDERTLRFERRLAHAPEKVWRAVTEPEQLSQWYPFTVAELDPQLGGAIRFRDEEGTESRAEITEFLPPKVFAFREHDEQTGTHELRFELEPDGEGCRLTFTHSFTDAFAQTPWAGQAETGWVHCLDALERALAEAA</sequence>
<gene>
    <name evidence="3" type="ORF">GCM10009854_50160</name>
</gene>
<evidence type="ECO:0000256" key="1">
    <source>
        <dbReference type="ARBA" id="ARBA00006817"/>
    </source>
</evidence>
<dbReference type="EMBL" id="BAAARA010000035">
    <property type="protein sequence ID" value="GAA2364563.1"/>
    <property type="molecule type" value="Genomic_DNA"/>
</dbReference>
<dbReference type="Pfam" id="PF08327">
    <property type="entry name" value="AHSA1"/>
    <property type="match status" value="1"/>
</dbReference>
<reference evidence="3 4" key="1">
    <citation type="journal article" date="2019" name="Int. J. Syst. Evol. Microbiol.">
        <title>The Global Catalogue of Microorganisms (GCM) 10K type strain sequencing project: providing services to taxonomists for standard genome sequencing and annotation.</title>
        <authorList>
            <consortium name="The Broad Institute Genomics Platform"/>
            <consortium name="The Broad Institute Genome Sequencing Center for Infectious Disease"/>
            <person name="Wu L."/>
            <person name="Ma J."/>
        </authorList>
    </citation>
    <scope>NUCLEOTIDE SEQUENCE [LARGE SCALE GENOMIC DNA]</scope>
    <source>
        <strain evidence="3 4">JCM 16221</strain>
    </source>
</reference>
<comment type="similarity">
    <text evidence="1">Belongs to the AHA1 family.</text>
</comment>
<feature type="domain" description="Activator of Hsp90 ATPase homologue 1/2-like C-terminal" evidence="2">
    <location>
        <begin position="23"/>
        <end position="140"/>
    </location>
</feature>